<evidence type="ECO:0000256" key="1">
    <source>
        <dbReference type="ARBA" id="ARBA00022387"/>
    </source>
</evidence>
<keyword evidence="8" id="KW-1185">Reference proteome</keyword>
<dbReference type="PANTHER" id="PTHR12630">
    <property type="entry name" value="N-LINKED OLIGOSACCHARIDE PROCESSING"/>
    <property type="match status" value="1"/>
</dbReference>
<accession>A0A0N5ADW0</accession>
<evidence type="ECO:0000259" key="7">
    <source>
        <dbReference type="PROSITE" id="PS51914"/>
    </source>
</evidence>
<evidence type="ECO:0000313" key="9">
    <source>
        <dbReference type="WBParaSite" id="SMUV_0000238401-mRNA-1"/>
    </source>
</evidence>
<dbReference type="GO" id="GO:0017177">
    <property type="term" value="C:glucosidase II complex"/>
    <property type="evidence" value="ECO:0007669"/>
    <property type="project" value="TreeGrafter"/>
</dbReference>
<dbReference type="InterPro" id="IPR039794">
    <property type="entry name" value="Gtb1-like"/>
</dbReference>
<feature type="domain" description="MRH" evidence="7">
    <location>
        <begin position="279"/>
        <end position="416"/>
    </location>
</feature>
<dbReference type="GO" id="GO:0006491">
    <property type="term" value="P:N-glycan processing"/>
    <property type="evidence" value="ECO:0007669"/>
    <property type="project" value="TreeGrafter"/>
</dbReference>
<name>A0A0N5ADW0_9BILA</name>
<evidence type="ECO:0000256" key="5">
    <source>
        <dbReference type="SAM" id="Coils"/>
    </source>
</evidence>
<evidence type="ECO:0000256" key="4">
    <source>
        <dbReference type="ARBA" id="ARBA00023157"/>
    </source>
</evidence>
<keyword evidence="4" id="KW-1015">Disulfide bond</keyword>
<dbReference type="WBParaSite" id="SMUV_0000238401-mRNA-1">
    <property type="protein sequence ID" value="SMUV_0000238401-mRNA-1"/>
    <property type="gene ID" value="SMUV_0000238401"/>
</dbReference>
<keyword evidence="6" id="KW-0472">Membrane</keyword>
<dbReference type="Proteomes" id="UP000046393">
    <property type="component" value="Unplaced"/>
</dbReference>
<evidence type="ECO:0000313" key="8">
    <source>
        <dbReference type="Proteomes" id="UP000046393"/>
    </source>
</evidence>
<dbReference type="InterPro" id="IPR044865">
    <property type="entry name" value="MRH_dom"/>
</dbReference>
<keyword evidence="6" id="KW-0812">Transmembrane</keyword>
<dbReference type="InterPro" id="IPR036055">
    <property type="entry name" value="LDL_receptor-like_sf"/>
</dbReference>
<dbReference type="Pfam" id="PF13015">
    <property type="entry name" value="PRKCSH_1"/>
    <property type="match status" value="1"/>
</dbReference>
<feature type="transmembrane region" description="Helical" evidence="6">
    <location>
        <begin position="26"/>
        <end position="46"/>
    </location>
</feature>
<dbReference type="InterPro" id="IPR028146">
    <property type="entry name" value="PRKCSH_N"/>
</dbReference>
<evidence type="ECO:0000256" key="6">
    <source>
        <dbReference type="SAM" id="Phobius"/>
    </source>
</evidence>
<organism evidence="8 9">
    <name type="scientific">Syphacia muris</name>
    <dbReference type="NCBI Taxonomy" id="451379"/>
    <lineage>
        <taxon>Eukaryota</taxon>
        <taxon>Metazoa</taxon>
        <taxon>Ecdysozoa</taxon>
        <taxon>Nematoda</taxon>
        <taxon>Chromadorea</taxon>
        <taxon>Rhabditida</taxon>
        <taxon>Spirurina</taxon>
        <taxon>Oxyuridomorpha</taxon>
        <taxon>Oxyuroidea</taxon>
        <taxon>Oxyuridae</taxon>
        <taxon>Syphacia</taxon>
    </lineage>
</organism>
<dbReference type="STRING" id="451379.A0A0N5ADW0"/>
<sequence>MPFLFKIVLEFQITKSQCRLGYGKNIYCYVIYLIFILEAYEIFYYWPLYNTGSTFTCFDGSKTIDFSKVNDDFCDCLDGSDEPGTSACQKGVFHCMNLGYKPEDIPSSRVNDQICDCCDGSDEWDSAVDCPNICERVGAKYREEEQRKAAVIRKGYEKRTQLAIEGEKLKEERSKGINDLKKERDSLLPMREKLEIAKKELEEKEKEIREKHAKEWEVKKQEQAEVLFKKLDINGDGKYDVLILFLICSFFKKSLKKLMSNVENWMVGYSELFRFYLMRVCSIKLLYICEIIFREAETFLNGDYGTDNAWASLKGSCFEMDEGQYVYRLCLFDKAIQKDRNSQAETSLGTWRQWSGKDSNKYTEQQYDKGQQCWNGPERSTKVVVECGEETALVEATEPAKCEYKFVLTSPAACPDPSSLTEHEEL</sequence>
<dbReference type="Gene3D" id="2.70.130.10">
    <property type="entry name" value="Mannose-6-phosphate receptor binding domain"/>
    <property type="match status" value="1"/>
</dbReference>
<dbReference type="InterPro" id="IPR036607">
    <property type="entry name" value="PRKCSH"/>
</dbReference>
<keyword evidence="6" id="KW-1133">Transmembrane helix</keyword>
<dbReference type="SUPFAM" id="SSF57424">
    <property type="entry name" value="LDL receptor-like module"/>
    <property type="match status" value="1"/>
</dbReference>
<keyword evidence="5" id="KW-0175">Coiled coil</keyword>
<feature type="coiled-coil region" evidence="5">
    <location>
        <begin position="187"/>
        <end position="214"/>
    </location>
</feature>
<protein>
    <recommendedName>
        <fullName evidence="1">Glucosidase 2 subunit beta</fullName>
    </recommendedName>
</protein>
<dbReference type="AlphaFoldDB" id="A0A0N5ADW0"/>
<dbReference type="InterPro" id="IPR009011">
    <property type="entry name" value="Man6P_isomerase_rcpt-bd_dom_sf"/>
</dbReference>
<proteinExistence type="predicted"/>
<keyword evidence="3" id="KW-0256">Endoplasmic reticulum</keyword>
<dbReference type="PANTHER" id="PTHR12630:SF1">
    <property type="entry name" value="GLUCOSIDASE 2 SUBUNIT BETA"/>
    <property type="match status" value="1"/>
</dbReference>
<keyword evidence="2" id="KW-0732">Signal</keyword>
<evidence type="ECO:0000256" key="3">
    <source>
        <dbReference type="ARBA" id="ARBA00022824"/>
    </source>
</evidence>
<dbReference type="SUPFAM" id="SSF50911">
    <property type="entry name" value="Mannose 6-phosphate receptor domain"/>
    <property type="match status" value="1"/>
</dbReference>
<dbReference type="PROSITE" id="PS51914">
    <property type="entry name" value="MRH"/>
    <property type="match status" value="1"/>
</dbReference>
<dbReference type="Pfam" id="PF12999">
    <property type="entry name" value="PRKCSH-like"/>
    <property type="match status" value="1"/>
</dbReference>
<reference evidence="9" key="1">
    <citation type="submission" date="2017-02" db="UniProtKB">
        <authorList>
            <consortium name="WormBaseParasite"/>
        </authorList>
    </citation>
    <scope>IDENTIFICATION</scope>
</reference>
<evidence type="ECO:0000256" key="2">
    <source>
        <dbReference type="ARBA" id="ARBA00022729"/>
    </source>
</evidence>